<organism evidence="6 7">
    <name type="scientific">Rubripirellula obstinata</name>
    <dbReference type="NCBI Taxonomy" id="406547"/>
    <lineage>
        <taxon>Bacteria</taxon>
        <taxon>Pseudomonadati</taxon>
        <taxon>Planctomycetota</taxon>
        <taxon>Planctomycetia</taxon>
        <taxon>Pirellulales</taxon>
        <taxon>Pirellulaceae</taxon>
        <taxon>Rubripirellula</taxon>
    </lineage>
</organism>
<evidence type="ECO:0000313" key="7">
    <source>
        <dbReference type="Proteomes" id="UP000322699"/>
    </source>
</evidence>
<dbReference type="GO" id="GO:0016787">
    <property type="term" value="F:hydrolase activity"/>
    <property type="evidence" value="ECO:0007669"/>
    <property type="project" value="UniProtKB-KW"/>
</dbReference>
<sequence length="783" mass="86360">MTDYPMYIRHLGGGTPIPRRIDSDAALQAEIARQPRDGMYATINRVLRDYTGDSPRAGDIARRKAILIDIDADRPSGHAATDDQKSCAVILAETVQSRLSDLGAPEPTVIDSGNGRYLIYGCDLDTSDATTGLVRSFTSAVATDCQAPGAHVDTGVYDLPRIIRVPGSENRKGTDTSLHRRCEVIAQSDEVMTHEMLVTLTELLGGTVSTGDPEATAETVAAYLSTYGYSTTSSDDHEKITLSLGNCPCCDREKTNPAVLVWKKTNQVVAKCFHPECGLSWESLQTLCDESYADYLREPHLVDGIRYPVTSPVVTANELIRRHDYLYHEQRSYIYEDGRHREYPAEELQAVTLGIGMDLQRRDYFRRAAKGDDASPKSLSAGHARDAIAHAQSMRRSQRHGDKFWLGKSDWADRDCFAFDGGILNARKFIDGDADYLRPSTPEFFAKYRTPCEFSADAPKPKEFLKFLDSLNWTSEEIECLQMMLGYIAYPITHVQGVIMFVGATGGGKGVLTRCATGLVGGLEAVASLDLSSLTKEFGLADIVGKRLGLIAEATGEDERSTRDDRRIVAKLKAITGGDPVAVNKKYRDIVTTVIETPIVISTNERIKLGDDSGAMTRRIRVAHFRESFAANPDTELDAKLTAELPGIALWALEGLQKLRDRNWQFPSPPRWQEVADDMASEASPMRDFLAECFVVDEKSCTSRELIQRIYADHSDERPPAAKSLAESLAATEAKLSHRGRMQSPEATEVDGLAAYHTGSESPKRPYVLRGLRPKAEYLALAT</sequence>
<keyword evidence="2" id="KW-0378">Hydrolase</keyword>
<comment type="caution">
    <text evidence="6">The sequence shown here is derived from an EMBL/GenBank/DDBJ whole genome shotgun (WGS) entry which is preliminary data.</text>
</comment>
<keyword evidence="7" id="KW-1185">Reference proteome</keyword>
<dbReference type="AlphaFoldDB" id="A0A5B1CFH7"/>
<dbReference type="InterPro" id="IPR027417">
    <property type="entry name" value="P-loop_NTPase"/>
</dbReference>
<dbReference type="GO" id="GO:0005524">
    <property type="term" value="F:ATP binding"/>
    <property type="evidence" value="ECO:0007669"/>
    <property type="project" value="UniProtKB-KW"/>
</dbReference>
<dbReference type="PROSITE" id="PS51206">
    <property type="entry name" value="SF3_HELICASE_1"/>
    <property type="match status" value="1"/>
</dbReference>
<evidence type="ECO:0000256" key="1">
    <source>
        <dbReference type="ARBA" id="ARBA00022741"/>
    </source>
</evidence>
<proteinExistence type="predicted"/>
<dbReference type="InterPro" id="IPR014015">
    <property type="entry name" value="Helicase_SF3_DNA-vir"/>
</dbReference>
<evidence type="ECO:0000259" key="5">
    <source>
        <dbReference type="PROSITE" id="PS51206"/>
    </source>
</evidence>
<dbReference type="PANTHER" id="PTHR35372:SF2">
    <property type="entry name" value="SF3 HELICASE DOMAIN-CONTAINING PROTEIN"/>
    <property type="match status" value="1"/>
</dbReference>
<dbReference type="RefSeq" id="WP_149752661.1">
    <property type="nucleotide sequence ID" value="NZ_LWSK01000096.1"/>
</dbReference>
<evidence type="ECO:0000313" key="6">
    <source>
        <dbReference type="EMBL" id="KAA1258952.1"/>
    </source>
</evidence>
<reference evidence="6 7" key="1">
    <citation type="submission" date="2019-08" db="EMBL/GenBank/DDBJ databases">
        <title>Deep-cultivation of Planctomycetes and their phenomic and genomic characterization uncovers novel biology.</title>
        <authorList>
            <person name="Wiegand S."/>
            <person name="Jogler M."/>
            <person name="Boedeker C."/>
            <person name="Pinto D."/>
            <person name="Vollmers J."/>
            <person name="Rivas-Marin E."/>
            <person name="Kohn T."/>
            <person name="Peeters S.H."/>
            <person name="Heuer A."/>
            <person name="Rast P."/>
            <person name="Oberbeckmann S."/>
            <person name="Bunk B."/>
            <person name="Jeske O."/>
            <person name="Meyerdierks A."/>
            <person name="Storesund J.E."/>
            <person name="Kallscheuer N."/>
            <person name="Luecker S."/>
            <person name="Lage O.M."/>
            <person name="Pohl T."/>
            <person name="Merkel B.J."/>
            <person name="Hornburger P."/>
            <person name="Mueller R.-W."/>
            <person name="Bruemmer F."/>
            <person name="Labrenz M."/>
            <person name="Spormann A.M."/>
            <person name="Op Den Camp H."/>
            <person name="Overmann J."/>
            <person name="Amann R."/>
            <person name="Jetten M.S.M."/>
            <person name="Mascher T."/>
            <person name="Medema M.H."/>
            <person name="Devos D.P."/>
            <person name="Kaster A.-K."/>
            <person name="Ovreas L."/>
            <person name="Rohde M."/>
            <person name="Galperin M.Y."/>
            <person name="Jogler C."/>
        </authorList>
    </citation>
    <scope>NUCLEOTIDE SEQUENCE [LARGE SCALE GENOMIC DNA]</scope>
    <source>
        <strain evidence="6 7">LF1</strain>
    </source>
</reference>
<evidence type="ECO:0000256" key="4">
    <source>
        <dbReference type="SAM" id="MobiDB-lite"/>
    </source>
</evidence>
<keyword evidence="1" id="KW-0547">Nucleotide-binding</keyword>
<feature type="region of interest" description="Disordered" evidence="4">
    <location>
        <begin position="733"/>
        <end position="767"/>
    </location>
</feature>
<protein>
    <recommendedName>
        <fullName evidence="5">SF3 helicase domain-containing protein</fullName>
    </recommendedName>
</protein>
<dbReference type="OrthoDB" id="288091at2"/>
<evidence type="ECO:0000256" key="2">
    <source>
        <dbReference type="ARBA" id="ARBA00022801"/>
    </source>
</evidence>
<dbReference type="InterPro" id="IPR051620">
    <property type="entry name" value="ORF904-like_C"/>
</dbReference>
<dbReference type="EMBL" id="VRLW01000001">
    <property type="protein sequence ID" value="KAA1258952.1"/>
    <property type="molecule type" value="Genomic_DNA"/>
</dbReference>
<accession>A0A5B1CFH7</accession>
<dbReference type="Pfam" id="PF19263">
    <property type="entry name" value="DUF5906"/>
    <property type="match status" value="1"/>
</dbReference>
<name>A0A5B1CFH7_9BACT</name>
<keyword evidence="3" id="KW-0067">ATP-binding</keyword>
<dbReference type="SUPFAM" id="SSF52540">
    <property type="entry name" value="P-loop containing nucleoside triphosphate hydrolases"/>
    <property type="match status" value="1"/>
</dbReference>
<dbReference type="Proteomes" id="UP000322699">
    <property type="component" value="Unassembled WGS sequence"/>
</dbReference>
<feature type="domain" description="SF3 helicase" evidence="5">
    <location>
        <begin position="476"/>
        <end position="638"/>
    </location>
</feature>
<gene>
    <name evidence="6" type="ORF">LF1_14760</name>
</gene>
<evidence type="ECO:0000256" key="3">
    <source>
        <dbReference type="ARBA" id="ARBA00022840"/>
    </source>
</evidence>
<dbReference type="PANTHER" id="PTHR35372">
    <property type="entry name" value="ATP BINDING PROTEIN-RELATED"/>
    <property type="match status" value="1"/>
</dbReference>
<dbReference type="Gene3D" id="3.40.50.300">
    <property type="entry name" value="P-loop containing nucleotide triphosphate hydrolases"/>
    <property type="match status" value="1"/>
</dbReference>
<dbReference type="InterPro" id="IPR045455">
    <property type="entry name" value="NrS-1_pol-like_helicase"/>
</dbReference>